<gene>
    <name evidence="9" type="ORF">A3841_05880</name>
</gene>
<evidence type="ECO:0000256" key="6">
    <source>
        <dbReference type="ARBA" id="ARBA00023049"/>
    </source>
</evidence>
<dbReference type="GO" id="GO:0004181">
    <property type="term" value="F:metallocarboxypeptidase activity"/>
    <property type="evidence" value="ECO:0007669"/>
    <property type="project" value="InterPro"/>
</dbReference>
<evidence type="ECO:0000256" key="3">
    <source>
        <dbReference type="ARBA" id="ARBA00022670"/>
    </source>
</evidence>
<name>A0A1Q5P8W0_9BACT</name>
<comment type="cofactor">
    <cofactor evidence="1">
        <name>Zn(2+)</name>
        <dbReference type="ChEBI" id="CHEBI:29105"/>
    </cofactor>
</comment>
<dbReference type="PANTHER" id="PTHR11705:SF143">
    <property type="entry name" value="SLL0236 PROTEIN"/>
    <property type="match status" value="1"/>
</dbReference>
<keyword evidence="4" id="KW-0378">Hydrolase</keyword>
<dbReference type="STRING" id="1797110.A3841_05880"/>
<evidence type="ECO:0000256" key="2">
    <source>
        <dbReference type="ARBA" id="ARBA00005988"/>
    </source>
</evidence>
<comment type="caution">
    <text evidence="9">The sequence shown here is derived from an EMBL/GenBank/DDBJ whole genome shotgun (WGS) entry which is preliminary data.</text>
</comment>
<dbReference type="AlphaFoldDB" id="A0A1Q5P8W0"/>
<evidence type="ECO:0000256" key="5">
    <source>
        <dbReference type="ARBA" id="ARBA00022833"/>
    </source>
</evidence>
<feature type="domain" description="Peptidase M14" evidence="8">
    <location>
        <begin position="35"/>
        <end position="290"/>
    </location>
</feature>
<dbReference type="SUPFAM" id="SSF53187">
    <property type="entry name" value="Zn-dependent exopeptidases"/>
    <property type="match status" value="1"/>
</dbReference>
<dbReference type="RefSeq" id="WP_083610429.1">
    <property type="nucleotide sequence ID" value="NZ_LVWA01000012.1"/>
</dbReference>
<dbReference type="InterPro" id="IPR000834">
    <property type="entry name" value="Peptidase_M14"/>
</dbReference>
<sequence length="483" mass="54778">MSLLQAQAQTRPATNVAQQAFAQHATYQEPTLQHRRFKHQDIVPLLEQLHQNPMFEVQVAGKSVEQRDIYLVKAGTGKTRVMLWSQMHGDEPTATMALFDLFNFLQQSDELNPLRQQILENTTLYFVPMLNPDGAQKYKRHNALEIDLNRDALRLQSPEARLLKSLRDSLDPEFGFNLHDQSRYYTAGNGPKPATISFLAPAFDQAQTVNHVRERAMRTIVGMNEALQQLVPGHVAKYSDEFEPRAFGDNIQKWGTSVILIESGGYPNDTEKQHIRRLNFASILSALHLISDNGYTKYDLEDYYKIPQNERNLYDLLLRNVRYTMSGHDVLLDVGIFREEVDAPTGKGFYHQSTVDQIGDLSVFHGYEEVDGAGLTLVAGKVYEKPFKSINELNQRRARRLLAKGYTTVQVEALPDDPERINPLELPLNVVSASGQVSHDLNLNSGANFILTDQKGKLRYAILNGFVYDVRGDRPELFHGVVL</sequence>
<dbReference type="OrthoDB" id="1119199at2"/>
<dbReference type="SMART" id="SM00631">
    <property type="entry name" value="Zn_pept"/>
    <property type="match status" value="1"/>
</dbReference>
<dbReference type="GO" id="GO:0005615">
    <property type="term" value="C:extracellular space"/>
    <property type="evidence" value="ECO:0007669"/>
    <property type="project" value="TreeGrafter"/>
</dbReference>
<evidence type="ECO:0000313" key="9">
    <source>
        <dbReference type="EMBL" id="OKL38668.1"/>
    </source>
</evidence>
<dbReference type="GO" id="GO:0006508">
    <property type="term" value="P:proteolysis"/>
    <property type="evidence" value="ECO:0007669"/>
    <property type="project" value="UniProtKB-KW"/>
</dbReference>
<feature type="active site" description="Proton donor/acceptor" evidence="7">
    <location>
        <position position="243"/>
    </location>
</feature>
<dbReference type="Gene3D" id="3.40.630.10">
    <property type="entry name" value="Zn peptidases"/>
    <property type="match status" value="1"/>
</dbReference>
<keyword evidence="10" id="KW-1185">Reference proteome</keyword>
<evidence type="ECO:0000313" key="10">
    <source>
        <dbReference type="Proteomes" id="UP000186551"/>
    </source>
</evidence>
<dbReference type="PANTHER" id="PTHR11705">
    <property type="entry name" value="PROTEASE FAMILY M14 CARBOXYPEPTIDASE A,B"/>
    <property type="match status" value="1"/>
</dbReference>
<dbReference type="Pfam" id="PF00246">
    <property type="entry name" value="Peptidase_M14"/>
    <property type="match status" value="1"/>
</dbReference>
<proteinExistence type="inferred from homology"/>
<keyword evidence="5" id="KW-0862">Zinc</keyword>
<evidence type="ECO:0000256" key="1">
    <source>
        <dbReference type="ARBA" id="ARBA00001947"/>
    </source>
</evidence>
<evidence type="ECO:0000256" key="4">
    <source>
        <dbReference type="ARBA" id="ARBA00022801"/>
    </source>
</evidence>
<dbReference type="CDD" id="cd06239">
    <property type="entry name" value="M14-like"/>
    <property type="match status" value="1"/>
</dbReference>
<evidence type="ECO:0000256" key="7">
    <source>
        <dbReference type="PROSITE-ProRule" id="PRU01379"/>
    </source>
</evidence>
<keyword evidence="6" id="KW-0482">Metalloprotease</keyword>
<dbReference type="EMBL" id="LVWA01000012">
    <property type="protein sequence ID" value="OKL38668.1"/>
    <property type="molecule type" value="Genomic_DNA"/>
</dbReference>
<dbReference type="PROSITE" id="PS52035">
    <property type="entry name" value="PEPTIDASE_M14"/>
    <property type="match status" value="1"/>
</dbReference>
<reference evidence="9 10" key="1">
    <citation type="submission" date="2016-03" db="EMBL/GenBank/DDBJ databases">
        <title>Genome sequence of Pontibacter sp. nov., of the family cytophagaceae, isolated from marine sediment of the Yellow Sea, China.</title>
        <authorList>
            <person name="Zhang G."/>
            <person name="Zhang R."/>
        </authorList>
    </citation>
    <scope>NUCLEOTIDE SEQUENCE [LARGE SCALE GENOMIC DNA]</scope>
    <source>
        <strain evidence="9 10">S10-8</strain>
    </source>
</reference>
<keyword evidence="3" id="KW-0645">Protease</keyword>
<organism evidence="9 10">
    <name type="scientific">Pontibacter flavimaris</name>
    <dbReference type="NCBI Taxonomy" id="1797110"/>
    <lineage>
        <taxon>Bacteria</taxon>
        <taxon>Pseudomonadati</taxon>
        <taxon>Bacteroidota</taxon>
        <taxon>Cytophagia</taxon>
        <taxon>Cytophagales</taxon>
        <taxon>Hymenobacteraceae</taxon>
        <taxon>Pontibacter</taxon>
    </lineage>
</organism>
<dbReference type="GO" id="GO:0008270">
    <property type="term" value="F:zinc ion binding"/>
    <property type="evidence" value="ECO:0007669"/>
    <property type="project" value="InterPro"/>
</dbReference>
<evidence type="ECO:0000259" key="8">
    <source>
        <dbReference type="PROSITE" id="PS52035"/>
    </source>
</evidence>
<accession>A0A1Q5P8W0</accession>
<dbReference type="Proteomes" id="UP000186551">
    <property type="component" value="Unassembled WGS sequence"/>
</dbReference>
<comment type="similarity">
    <text evidence="2 7">Belongs to the peptidase M14 family.</text>
</comment>
<protein>
    <submittedName>
        <fullName evidence="9">Peptidase M14</fullName>
    </submittedName>
</protein>